<keyword evidence="1" id="KW-0175">Coiled coil</keyword>
<proteinExistence type="predicted"/>
<dbReference type="EMBL" id="HBGE01026893">
    <property type="protein sequence ID" value="CAD9118795.1"/>
    <property type="molecule type" value="Transcribed_RNA"/>
</dbReference>
<gene>
    <name evidence="2" type="ORF">ACAT0790_LOCUS16175</name>
</gene>
<evidence type="ECO:0000313" key="2">
    <source>
        <dbReference type="EMBL" id="CAD9118795.1"/>
    </source>
</evidence>
<evidence type="ECO:0000256" key="1">
    <source>
        <dbReference type="SAM" id="Coils"/>
    </source>
</evidence>
<protein>
    <submittedName>
        <fullName evidence="2">Uncharacterized protein</fullName>
    </submittedName>
</protein>
<feature type="coiled-coil region" evidence="1">
    <location>
        <begin position="51"/>
        <end position="78"/>
    </location>
</feature>
<reference evidence="2" key="1">
    <citation type="submission" date="2021-01" db="EMBL/GenBank/DDBJ databases">
        <authorList>
            <person name="Corre E."/>
            <person name="Pelletier E."/>
            <person name="Niang G."/>
            <person name="Scheremetjew M."/>
            <person name="Finn R."/>
            <person name="Kale V."/>
            <person name="Holt S."/>
            <person name="Cochrane G."/>
            <person name="Meng A."/>
            <person name="Brown T."/>
            <person name="Cohen L."/>
        </authorList>
    </citation>
    <scope>NUCLEOTIDE SEQUENCE</scope>
    <source>
        <strain evidence="2">OF101</strain>
    </source>
</reference>
<sequence>MAESTFQLMCDLTMRKEIRSPSDEMFLPITNEQVQSVEKALRSGKLTPEQKELFDERIKKEQAQIEHLEQQKEYYGNSQDGAIVSANLEAARNCCADMMRLKKLSDEFAMYGMTREEHMMEFEEAGAGLDY</sequence>
<name>A0A7S1Q5B8_ALECA</name>
<organism evidence="2">
    <name type="scientific">Alexandrium catenella</name>
    <name type="common">Red tide dinoflagellate</name>
    <name type="synonym">Gonyaulax catenella</name>
    <dbReference type="NCBI Taxonomy" id="2925"/>
    <lineage>
        <taxon>Eukaryota</taxon>
        <taxon>Sar</taxon>
        <taxon>Alveolata</taxon>
        <taxon>Dinophyceae</taxon>
        <taxon>Gonyaulacales</taxon>
        <taxon>Pyrocystaceae</taxon>
        <taxon>Alexandrium</taxon>
    </lineage>
</organism>
<accession>A0A7S1Q5B8</accession>
<dbReference type="AlphaFoldDB" id="A0A7S1Q5B8"/>